<dbReference type="InterPro" id="IPR005123">
    <property type="entry name" value="Oxoglu/Fe-dep_dioxygenase_dom"/>
</dbReference>
<dbReference type="GO" id="GO:0046872">
    <property type="term" value="F:metal ion binding"/>
    <property type="evidence" value="ECO:0007669"/>
    <property type="project" value="UniProtKB-KW"/>
</dbReference>
<dbReference type="PROSITE" id="PS51471">
    <property type="entry name" value="FE2OG_OXY"/>
    <property type="match status" value="1"/>
</dbReference>
<feature type="domain" description="Fe2OG dioxygenase" evidence="5">
    <location>
        <begin position="219"/>
        <end position="319"/>
    </location>
</feature>
<evidence type="ECO:0000256" key="3">
    <source>
        <dbReference type="ARBA" id="ARBA00023004"/>
    </source>
</evidence>
<dbReference type="EMBL" id="MK557765">
    <property type="protein sequence ID" value="QEP99659.1"/>
    <property type="molecule type" value="mRNA"/>
</dbReference>
<dbReference type="InterPro" id="IPR027443">
    <property type="entry name" value="IPNS-like_sf"/>
</dbReference>
<evidence type="ECO:0000256" key="1">
    <source>
        <dbReference type="ARBA" id="ARBA00008056"/>
    </source>
</evidence>
<accession>A0A5J6BTI3</accession>
<protein>
    <submittedName>
        <fullName evidence="6">Flavonoid synthase I</fullName>
    </submittedName>
</protein>
<dbReference type="GO" id="GO:0016491">
    <property type="term" value="F:oxidoreductase activity"/>
    <property type="evidence" value="ECO:0007669"/>
    <property type="project" value="UniProtKB-KW"/>
</dbReference>
<dbReference type="Pfam" id="PF03171">
    <property type="entry name" value="2OG-FeII_Oxy"/>
    <property type="match status" value="1"/>
</dbReference>
<gene>
    <name evidence="6" type="primary">FNSI1</name>
</gene>
<dbReference type="Pfam" id="PF14226">
    <property type="entry name" value="DIOX_N"/>
    <property type="match status" value="1"/>
</dbReference>
<dbReference type="SUPFAM" id="SSF51197">
    <property type="entry name" value="Clavaminate synthase-like"/>
    <property type="match status" value="1"/>
</dbReference>
<dbReference type="InterPro" id="IPR044861">
    <property type="entry name" value="IPNS-like_FE2OG_OXY"/>
</dbReference>
<evidence type="ECO:0000313" key="6">
    <source>
        <dbReference type="EMBL" id="QEP99659.1"/>
    </source>
</evidence>
<keyword evidence="2 4" id="KW-0479">Metal-binding</keyword>
<sequence length="366" mass="40433">MAPPGAVDTGVAGKGNDIKSVVPVSVMKLADTMADVPEKFIKAMGERPTVAYNDYCKEIPVISLKGINSSEAERARIVAEVGLACAEWGIFQVVDHGVPEDLMRRMMENSLAFFKLPLEEKLKHATKPGGFPVGYASGSHRSDDDILDWRELMVHRCLPQSVREQDINVWPESPETYRETLAEYSDNVDALVTALLGLISESLGLPTDYIKNAVGGEETEQKILANFYPQCPRPDLTLGLRSHTDYGTITVLQQEVGGLQAYKEDRDIWVTVEPIPGALVINLGDQIQILSNAKYCSVEHQAVVNSNETRLTLVVFANPNSMARMGPAPELVSEENPAKYRSFTFKDYLAICYAKQTKKHYDALAI</sequence>
<evidence type="ECO:0000259" key="5">
    <source>
        <dbReference type="PROSITE" id="PS51471"/>
    </source>
</evidence>
<dbReference type="Gene3D" id="2.60.120.330">
    <property type="entry name" value="B-lactam Antibiotic, Isopenicillin N Synthase, Chain"/>
    <property type="match status" value="1"/>
</dbReference>
<dbReference type="InterPro" id="IPR026992">
    <property type="entry name" value="DIOX_N"/>
</dbReference>
<dbReference type="InterPro" id="IPR050295">
    <property type="entry name" value="Plant_2OG-oxidoreductases"/>
</dbReference>
<proteinExistence type="evidence at transcript level"/>
<dbReference type="AlphaFoldDB" id="A0A5J6BTI3"/>
<reference evidence="6" key="1">
    <citation type="submission" date="2019-02" db="EMBL/GenBank/DDBJ databases">
        <authorList>
            <person name="Zhang X."/>
        </authorList>
    </citation>
    <scope>NUCLEOTIDE SEQUENCE</scope>
</reference>
<dbReference type="PANTHER" id="PTHR47991">
    <property type="entry name" value="OXOGLUTARATE/IRON-DEPENDENT DIOXYGENASE"/>
    <property type="match status" value="1"/>
</dbReference>
<keyword evidence="4" id="KW-0560">Oxidoreductase</keyword>
<keyword evidence="3 4" id="KW-0408">Iron</keyword>
<dbReference type="FunFam" id="2.60.120.330:FF:000079">
    <property type="entry name" value="Protein SRG1"/>
    <property type="match status" value="1"/>
</dbReference>
<comment type="similarity">
    <text evidence="1 4">Belongs to the iron/ascorbate-dependent oxidoreductase family.</text>
</comment>
<evidence type="ECO:0000256" key="2">
    <source>
        <dbReference type="ARBA" id="ARBA00022723"/>
    </source>
</evidence>
<name>A0A5J6BTI3_9MARC</name>
<organism evidence="6">
    <name type="scientific">Marchantia emarginata</name>
    <dbReference type="NCBI Taxonomy" id="179062"/>
    <lineage>
        <taxon>Eukaryota</taxon>
        <taxon>Viridiplantae</taxon>
        <taxon>Streptophyta</taxon>
        <taxon>Embryophyta</taxon>
        <taxon>Marchantiophyta</taxon>
        <taxon>Marchantiopsida</taxon>
        <taxon>Marchantiidae</taxon>
        <taxon>Marchantiales</taxon>
        <taxon>Marchantiaceae</taxon>
        <taxon>Marchantia</taxon>
    </lineage>
</organism>
<evidence type="ECO:0000256" key="4">
    <source>
        <dbReference type="RuleBase" id="RU003682"/>
    </source>
</evidence>